<keyword evidence="3" id="KW-1185">Reference proteome</keyword>
<dbReference type="EMBL" id="FUYJ01000002">
    <property type="protein sequence ID" value="SKA95933.1"/>
    <property type="molecule type" value="Genomic_DNA"/>
</dbReference>
<dbReference type="RefSeq" id="WP_078817310.1">
    <property type="nucleotide sequence ID" value="NZ_FUYJ01000002.1"/>
</dbReference>
<feature type="domain" description="DUF2268" evidence="1">
    <location>
        <begin position="66"/>
        <end position="246"/>
    </location>
</feature>
<dbReference type="Proteomes" id="UP000190042">
    <property type="component" value="Unassembled WGS sequence"/>
</dbReference>
<evidence type="ECO:0000313" key="2">
    <source>
        <dbReference type="EMBL" id="SKA95933.1"/>
    </source>
</evidence>
<accession>A0A1T4Y2T6</accession>
<dbReference type="AlphaFoldDB" id="A0A1T4Y2T6"/>
<sequence length="250" mass="28518">MSNPDTNQWLLECYERPIELCRKLTSYFKGATAGQIYDHLTFHGLYSYPTKPAKQVVSELQRLQAWDIVQKEIKLLRKEWQGPQIPTFILPAHSTKSGLAFNDKLFIFLPPDCSESEIKAVVTHEYHHVCRLSRFFQNESDYTLLDAIVLEGLAEHAVRERLGSQLVAGWTNWYTASQLEEFWETLFFPNRQLPKSSWAHEHLVNGTAGNPRMAGYAVGYFLVGRYMKSSGLTTAGLLGVSAEQMVKKLS</sequence>
<protein>
    <submittedName>
        <fullName evidence="2">Uncharacterized protein YjaZ</fullName>
    </submittedName>
</protein>
<evidence type="ECO:0000259" key="1">
    <source>
        <dbReference type="Pfam" id="PF10026"/>
    </source>
</evidence>
<proteinExistence type="predicted"/>
<evidence type="ECO:0000313" key="3">
    <source>
        <dbReference type="Proteomes" id="UP000190042"/>
    </source>
</evidence>
<gene>
    <name evidence="2" type="ORF">SAMN04244570_1735</name>
</gene>
<name>A0A1T4Y2T6_9BACL</name>
<reference evidence="3" key="1">
    <citation type="submission" date="2017-02" db="EMBL/GenBank/DDBJ databases">
        <authorList>
            <person name="Varghese N."/>
            <person name="Submissions S."/>
        </authorList>
    </citation>
    <scope>NUCLEOTIDE SEQUENCE [LARGE SCALE GENOMIC DNA]</scope>
    <source>
        <strain evidence="3">DSM 23966</strain>
    </source>
</reference>
<dbReference type="InterPro" id="IPR018728">
    <property type="entry name" value="DUF2268"/>
</dbReference>
<dbReference type="Pfam" id="PF10026">
    <property type="entry name" value="DUF2268"/>
    <property type="match status" value="1"/>
</dbReference>
<organism evidence="2 3">
    <name type="scientific">Sporosarcina newyorkensis</name>
    <dbReference type="NCBI Taxonomy" id="759851"/>
    <lineage>
        <taxon>Bacteria</taxon>
        <taxon>Bacillati</taxon>
        <taxon>Bacillota</taxon>
        <taxon>Bacilli</taxon>
        <taxon>Bacillales</taxon>
        <taxon>Caryophanaceae</taxon>
        <taxon>Sporosarcina</taxon>
    </lineage>
</organism>